<dbReference type="STRING" id="702114.A1355_13835"/>
<protein>
    <submittedName>
        <fullName evidence="2">Excisionase</fullName>
    </submittedName>
</protein>
<dbReference type="AlphaFoldDB" id="A0A177N661"/>
<accession>A0A177N661</accession>
<sequence>MLDNAAAAEYLGISTGTLDVWRSTKRYAIPFIKVGRLVKYRQSALDAFLESRTHGAEV</sequence>
<dbReference type="Pfam" id="PF12728">
    <property type="entry name" value="HTH_17"/>
    <property type="match status" value="1"/>
</dbReference>
<dbReference type="EMBL" id="LUUK01000215">
    <property type="protein sequence ID" value="OAI12973.1"/>
    <property type="molecule type" value="Genomic_DNA"/>
</dbReference>
<dbReference type="OrthoDB" id="5609458at2"/>
<evidence type="ECO:0000313" key="2">
    <source>
        <dbReference type="EMBL" id="OAI12973.1"/>
    </source>
</evidence>
<keyword evidence="3" id="KW-1185">Reference proteome</keyword>
<comment type="caution">
    <text evidence="2">The sequence shown here is derived from an EMBL/GenBank/DDBJ whole genome shotgun (WGS) entry which is preliminary data.</text>
</comment>
<evidence type="ECO:0000259" key="1">
    <source>
        <dbReference type="Pfam" id="PF12728"/>
    </source>
</evidence>
<reference evidence="3" key="1">
    <citation type="submission" date="2016-03" db="EMBL/GenBank/DDBJ databases">
        <authorList>
            <person name="Heylen K."/>
            <person name="De Vos P."/>
            <person name="Vekeman B."/>
        </authorList>
    </citation>
    <scope>NUCLEOTIDE SEQUENCE [LARGE SCALE GENOMIC DNA]</scope>
    <source>
        <strain evidence="3">R-45383</strain>
    </source>
</reference>
<organism evidence="2 3">
    <name type="scientific">Methylomonas koyamae</name>
    <dbReference type="NCBI Taxonomy" id="702114"/>
    <lineage>
        <taxon>Bacteria</taxon>
        <taxon>Pseudomonadati</taxon>
        <taxon>Pseudomonadota</taxon>
        <taxon>Gammaproteobacteria</taxon>
        <taxon>Methylococcales</taxon>
        <taxon>Methylococcaceae</taxon>
        <taxon>Methylomonas</taxon>
    </lineage>
</organism>
<name>A0A177N661_9GAMM</name>
<dbReference type="InterPro" id="IPR041657">
    <property type="entry name" value="HTH_17"/>
</dbReference>
<dbReference type="SUPFAM" id="SSF46955">
    <property type="entry name" value="Putative DNA-binding domain"/>
    <property type="match status" value="1"/>
</dbReference>
<evidence type="ECO:0000313" key="3">
    <source>
        <dbReference type="Proteomes" id="UP000077628"/>
    </source>
</evidence>
<feature type="domain" description="Helix-turn-helix" evidence="1">
    <location>
        <begin position="2"/>
        <end position="52"/>
    </location>
</feature>
<proteinExistence type="predicted"/>
<dbReference type="InterPro" id="IPR009061">
    <property type="entry name" value="DNA-bd_dom_put_sf"/>
</dbReference>
<dbReference type="Proteomes" id="UP000077628">
    <property type="component" value="Unassembled WGS sequence"/>
</dbReference>
<gene>
    <name evidence="2" type="ORF">A1355_13835</name>
</gene>